<protein>
    <submittedName>
        <fullName evidence="10">TonB-dependent Receptor Plug Domain</fullName>
    </submittedName>
</protein>
<dbReference type="Gene3D" id="2.60.40.1120">
    <property type="entry name" value="Carboxypeptidase-like, regulatory domain"/>
    <property type="match status" value="1"/>
</dbReference>
<keyword evidence="3" id="KW-1134">Transmembrane beta strand</keyword>
<evidence type="ECO:0000259" key="8">
    <source>
        <dbReference type="Pfam" id="PF07715"/>
    </source>
</evidence>
<feature type="domain" description="TonB-dependent receptor plug" evidence="8">
    <location>
        <begin position="179"/>
        <end position="279"/>
    </location>
</feature>
<gene>
    <name evidence="10" type="ORF">SAMN05443550_10438</name>
</gene>
<keyword evidence="4 7" id="KW-0812">Transmembrane</keyword>
<evidence type="ECO:0000256" key="5">
    <source>
        <dbReference type="ARBA" id="ARBA00023136"/>
    </source>
</evidence>
<feature type="domain" description="TonB-dependent transporter Oar-like beta-barrel" evidence="9">
    <location>
        <begin position="391"/>
        <end position="1030"/>
    </location>
</feature>
<keyword evidence="2" id="KW-0813">Transport</keyword>
<name>A0A1H4CG70_9SPHI</name>
<keyword evidence="5 7" id="KW-0472">Membrane</keyword>
<evidence type="ECO:0000256" key="1">
    <source>
        <dbReference type="ARBA" id="ARBA00004571"/>
    </source>
</evidence>
<dbReference type="Pfam" id="PF25183">
    <property type="entry name" value="OMP_b-brl_4"/>
    <property type="match status" value="2"/>
</dbReference>
<reference evidence="10 11" key="1">
    <citation type="submission" date="2016-10" db="EMBL/GenBank/DDBJ databases">
        <authorList>
            <person name="de Groot N.N."/>
        </authorList>
    </citation>
    <scope>NUCLEOTIDE SEQUENCE [LARGE SCALE GENOMIC DNA]</scope>
    <source>
        <strain evidence="10 11">DSM 19033</strain>
    </source>
</reference>
<dbReference type="SUPFAM" id="SSF49464">
    <property type="entry name" value="Carboxypeptidase regulatory domain-like"/>
    <property type="match status" value="1"/>
</dbReference>
<dbReference type="InterPro" id="IPR008969">
    <property type="entry name" value="CarboxyPept-like_regulatory"/>
</dbReference>
<dbReference type="SUPFAM" id="SSF56935">
    <property type="entry name" value="Porins"/>
    <property type="match status" value="1"/>
</dbReference>
<dbReference type="Proteomes" id="UP000198850">
    <property type="component" value="Unassembled WGS sequence"/>
</dbReference>
<evidence type="ECO:0000256" key="6">
    <source>
        <dbReference type="ARBA" id="ARBA00023237"/>
    </source>
</evidence>
<dbReference type="Gene3D" id="2.40.170.20">
    <property type="entry name" value="TonB-dependent receptor, beta-barrel domain"/>
    <property type="match status" value="1"/>
</dbReference>
<keyword evidence="7" id="KW-1133">Transmembrane helix</keyword>
<dbReference type="InterPro" id="IPR039426">
    <property type="entry name" value="TonB-dep_rcpt-like"/>
</dbReference>
<keyword evidence="10" id="KW-0675">Receptor</keyword>
<proteinExistence type="predicted"/>
<dbReference type="AlphaFoldDB" id="A0A1H4CG70"/>
<dbReference type="PANTHER" id="PTHR30069:SF46">
    <property type="entry name" value="OAR PROTEIN"/>
    <property type="match status" value="1"/>
</dbReference>
<dbReference type="GO" id="GO:0015344">
    <property type="term" value="F:siderophore uptake transmembrane transporter activity"/>
    <property type="evidence" value="ECO:0007669"/>
    <property type="project" value="TreeGrafter"/>
</dbReference>
<evidence type="ECO:0000256" key="7">
    <source>
        <dbReference type="SAM" id="Phobius"/>
    </source>
</evidence>
<dbReference type="Pfam" id="PF07715">
    <property type="entry name" value="Plug"/>
    <property type="match status" value="1"/>
</dbReference>
<organism evidence="10 11">
    <name type="scientific">Pedobacter hartonius</name>
    <dbReference type="NCBI Taxonomy" id="425514"/>
    <lineage>
        <taxon>Bacteria</taxon>
        <taxon>Pseudomonadati</taxon>
        <taxon>Bacteroidota</taxon>
        <taxon>Sphingobacteriia</taxon>
        <taxon>Sphingobacteriales</taxon>
        <taxon>Sphingobacteriaceae</taxon>
        <taxon>Pedobacter</taxon>
    </lineage>
</organism>
<keyword evidence="11" id="KW-1185">Reference proteome</keyword>
<evidence type="ECO:0000256" key="2">
    <source>
        <dbReference type="ARBA" id="ARBA00022448"/>
    </source>
</evidence>
<dbReference type="InterPro" id="IPR037066">
    <property type="entry name" value="Plug_dom_sf"/>
</dbReference>
<sequence length="1090" mass="118195">MRLLNDFLTLRTDVLIFYYIFLLPINYLGAHCTLLIIFTSKSMKKTLLFKLVVLIFAFAGIIFSANAQVTTSTMSGVIKETKGALPGASVRATHVPTGTAYTTTTSADGRFTITNMRSGGPYTVEVTFIGYQAYKSEGIFLKLGDSYAFNATLNDDGNQLEEVVVAGKADKTFNSKRIGAATNISKEQLEKLPSISRSIQDFTRLTPQANGNSFAGTNNRFNSISIDGAVNNDVFGLAANGAPGGQAGTQPISLDAIQEIQVVLSPYDVSNGNFAGGGVNAVTRSGTNRVEGSAYFLTRNENLTGKKVGDVNQKAGDFTNSTYGFRIGAPIIKNKLFIFVNAEKTKNTAPTTFNAGDAGSVLTVADANTILNTLRTRYGYEGGSIDAIDAETKSDKIFARIDWNINSKNQLTIRHNYIKASDDNISRSATAFRFGNNAYKFNNEQNNSVLELRSQISETLSNNLIIGYSRIRDSRDAVGQLFPQIRINGFLGGASAVVGSEASSTANSLNQDVFEFSDNFKIFAGKHTFTVGTHNEFFKFKNVFLNNYAGSYAYNNLADFLGGTAKPVTAAATYSVVPGDNKPAAAFDAAQLGFYFQDEIEAFTGFKLTAGLRADVPMIFDTPPANPLVPVAFPNNRTDQTPQRRILVSPRVGFNWDLTGTRSIQLRGGFALLTSRAPFVWLSNGFTNNGVVTGAVNATNSTGTFIPDPANQQAAGGSVTTYEVNLINKNLKLPQTWRSNIALDVKLPGGVLGTLEAIYSKTVNNIIYSNINLKPATATIPAALTGGNDTRPLFNYSGNKVNSTFTNAFYLDNTSKGSSYNLTAELKKGFDFGLYSTIAYTYGQSHDVNSGTSSTASSNTNFVQTTTGPNDAPLAISNFDVRHRIVGSLNYSIYYGKQKSSGTTISLVYVGKSGTPFTYLYNGDLNNDGANGNDLLYVPRNQSEIRLSPLAASGSLPALTVDQQWADLNAFIESDPYLKKLRGQYTERNGARMPWEHQFDLRLMQDIGTIFKGSKNTLQISFDIINIGNLLNKDWGHLYSLGNNASTLVNYLTANGGSYTFRKPSTPTAYSVVPFASRWQGQLGIRYLFN</sequence>
<feature type="transmembrane region" description="Helical" evidence="7">
    <location>
        <begin position="16"/>
        <end position="38"/>
    </location>
</feature>
<feature type="domain" description="TonB-dependent transporter Oar-like beta-barrel" evidence="9">
    <location>
        <begin position="282"/>
        <end position="354"/>
    </location>
</feature>
<dbReference type="PANTHER" id="PTHR30069">
    <property type="entry name" value="TONB-DEPENDENT OUTER MEMBRANE RECEPTOR"/>
    <property type="match status" value="1"/>
</dbReference>
<dbReference type="EMBL" id="FNRA01000004">
    <property type="protein sequence ID" value="SEA59313.1"/>
    <property type="molecule type" value="Genomic_DNA"/>
</dbReference>
<evidence type="ECO:0000313" key="10">
    <source>
        <dbReference type="EMBL" id="SEA59313.1"/>
    </source>
</evidence>
<dbReference type="Gene3D" id="2.170.130.10">
    <property type="entry name" value="TonB-dependent receptor, plug domain"/>
    <property type="match status" value="1"/>
</dbReference>
<evidence type="ECO:0000259" key="9">
    <source>
        <dbReference type="Pfam" id="PF25183"/>
    </source>
</evidence>
<dbReference type="InterPro" id="IPR057601">
    <property type="entry name" value="Oar-like_b-barrel"/>
</dbReference>
<dbReference type="STRING" id="425514.SAMN05443550_10438"/>
<evidence type="ECO:0000256" key="4">
    <source>
        <dbReference type="ARBA" id="ARBA00022692"/>
    </source>
</evidence>
<dbReference type="GO" id="GO:0009279">
    <property type="term" value="C:cell outer membrane"/>
    <property type="evidence" value="ECO:0007669"/>
    <property type="project" value="UniProtKB-SubCell"/>
</dbReference>
<keyword evidence="6" id="KW-0998">Cell outer membrane</keyword>
<comment type="subcellular location">
    <subcellularLocation>
        <location evidence="1">Cell outer membrane</location>
        <topology evidence="1">Multi-pass membrane protein</topology>
    </subcellularLocation>
</comment>
<accession>A0A1H4CG70</accession>
<dbReference type="InterPro" id="IPR012910">
    <property type="entry name" value="Plug_dom"/>
</dbReference>
<dbReference type="GO" id="GO:0044718">
    <property type="term" value="P:siderophore transmembrane transport"/>
    <property type="evidence" value="ECO:0007669"/>
    <property type="project" value="TreeGrafter"/>
</dbReference>
<evidence type="ECO:0000256" key="3">
    <source>
        <dbReference type="ARBA" id="ARBA00022452"/>
    </source>
</evidence>
<feature type="transmembrane region" description="Helical" evidence="7">
    <location>
        <begin position="47"/>
        <end position="65"/>
    </location>
</feature>
<evidence type="ECO:0000313" key="11">
    <source>
        <dbReference type="Proteomes" id="UP000198850"/>
    </source>
</evidence>
<dbReference type="Pfam" id="PF13620">
    <property type="entry name" value="CarboxypepD_reg"/>
    <property type="match status" value="1"/>
</dbReference>
<dbReference type="InterPro" id="IPR036942">
    <property type="entry name" value="Beta-barrel_TonB_sf"/>
</dbReference>